<evidence type="ECO:0008006" key="3">
    <source>
        <dbReference type="Google" id="ProtNLM"/>
    </source>
</evidence>
<accession>A0A1G8IR81</accession>
<dbReference type="OrthoDB" id="4793644at2"/>
<dbReference type="EMBL" id="FNEI01000001">
    <property type="protein sequence ID" value="SDI21382.1"/>
    <property type="molecule type" value="Genomic_DNA"/>
</dbReference>
<protein>
    <recommendedName>
        <fullName evidence="3">DUF4307 domain-containing protein</fullName>
    </recommendedName>
</protein>
<organism evidence="1 2">
    <name type="scientific">Arthrobacter cupressi</name>
    <dbReference type="NCBI Taxonomy" id="1045773"/>
    <lineage>
        <taxon>Bacteria</taxon>
        <taxon>Bacillati</taxon>
        <taxon>Actinomycetota</taxon>
        <taxon>Actinomycetes</taxon>
        <taxon>Micrococcales</taxon>
        <taxon>Micrococcaceae</taxon>
        <taxon>Arthrobacter</taxon>
    </lineage>
</organism>
<proteinExistence type="predicted"/>
<name>A0A1G8IR81_9MICC</name>
<dbReference type="AlphaFoldDB" id="A0A1G8IR81"/>
<dbReference type="RefSeq" id="WP_074586358.1">
    <property type="nucleotide sequence ID" value="NZ_JACCBL010000001.1"/>
</dbReference>
<keyword evidence="2" id="KW-1185">Reference proteome</keyword>
<dbReference type="Pfam" id="PF14155">
    <property type="entry name" value="DUF4307"/>
    <property type="match status" value="1"/>
</dbReference>
<evidence type="ECO:0000313" key="1">
    <source>
        <dbReference type="EMBL" id="SDI21382.1"/>
    </source>
</evidence>
<evidence type="ECO:0000313" key="2">
    <source>
        <dbReference type="Proteomes" id="UP000182130"/>
    </source>
</evidence>
<dbReference type="InterPro" id="IPR025443">
    <property type="entry name" value="DUF4307"/>
</dbReference>
<sequence>MTSDDPSATALPASNSLANRYGGQKRRLGRKGMRNLVIVALLLGIGFMAWIATTSATAPVTFKDIGYHTTDATQIEVDFQVAKYPGATAKCAVKALDSKFAVVGWKVVEIGPNEPKVGADGGRTTIHRLALRTESEAVSGVVDNCWITDSGH</sequence>
<dbReference type="STRING" id="1045773.SAMN05216555_101327"/>
<reference evidence="2" key="1">
    <citation type="submission" date="2016-10" db="EMBL/GenBank/DDBJ databases">
        <authorList>
            <person name="Varghese N."/>
            <person name="Submissions S."/>
        </authorList>
    </citation>
    <scope>NUCLEOTIDE SEQUENCE [LARGE SCALE GENOMIC DNA]</scope>
    <source>
        <strain evidence="2">CGMCC 1.10783</strain>
    </source>
</reference>
<dbReference type="Proteomes" id="UP000182130">
    <property type="component" value="Unassembled WGS sequence"/>
</dbReference>
<gene>
    <name evidence="1" type="ORF">SAMN05216555_101327</name>
</gene>